<dbReference type="InterPro" id="IPR036390">
    <property type="entry name" value="WH_DNA-bd_sf"/>
</dbReference>
<dbReference type="PROSITE" id="PS51063">
    <property type="entry name" value="HTH_CRP_2"/>
    <property type="match status" value="1"/>
</dbReference>
<keyword evidence="2" id="KW-0238">DNA-binding</keyword>
<evidence type="ECO:0000259" key="5">
    <source>
        <dbReference type="PROSITE" id="PS51063"/>
    </source>
</evidence>
<dbReference type="PANTHER" id="PTHR24567:SF74">
    <property type="entry name" value="HTH-TYPE TRANSCRIPTIONAL REGULATOR ARCR"/>
    <property type="match status" value="1"/>
</dbReference>
<dbReference type="InterPro" id="IPR014710">
    <property type="entry name" value="RmlC-like_jellyroll"/>
</dbReference>
<dbReference type="Proteomes" id="UP000186221">
    <property type="component" value="Unassembled WGS sequence"/>
</dbReference>
<dbReference type="Gene3D" id="2.60.120.10">
    <property type="entry name" value="Jelly Rolls"/>
    <property type="match status" value="1"/>
</dbReference>
<dbReference type="RefSeq" id="WP_076483373.1">
    <property type="nucleotide sequence ID" value="NZ_FTOG01000001.1"/>
</dbReference>
<dbReference type="PANTHER" id="PTHR24567">
    <property type="entry name" value="CRP FAMILY TRANSCRIPTIONAL REGULATORY PROTEIN"/>
    <property type="match status" value="1"/>
</dbReference>
<dbReference type="GO" id="GO:0003677">
    <property type="term" value="F:DNA binding"/>
    <property type="evidence" value="ECO:0007669"/>
    <property type="project" value="UniProtKB-KW"/>
</dbReference>
<evidence type="ECO:0000259" key="4">
    <source>
        <dbReference type="PROSITE" id="PS50042"/>
    </source>
</evidence>
<feature type="domain" description="HTH crp-type" evidence="5">
    <location>
        <begin position="145"/>
        <end position="208"/>
    </location>
</feature>
<dbReference type="InterPro" id="IPR050397">
    <property type="entry name" value="Env_Response_Regulators"/>
</dbReference>
<evidence type="ECO:0000313" key="6">
    <source>
        <dbReference type="EMBL" id="SIS45332.1"/>
    </source>
</evidence>
<evidence type="ECO:0000256" key="3">
    <source>
        <dbReference type="ARBA" id="ARBA00023163"/>
    </source>
</evidence>
<dbReference type="SMART" id="SM00419">
    <property type="entry name" value="HTH_CRP"/>
    <property type="match status" value="1"/>
</dbReference>
<keyword evidence="1" id="KW-0805">Transcription regulation</keyword>
<protein>
    <submittedName>
        <fullName evidence="6">CRP/FNR family transcriptional regulator, anaerobic regulatory protein</fullName>
    </submittedName>
</protein>
<dbReference type="EMBL" id="FTOG01000001">
    <property type="protein sequence ID" value="SIS45332.1"/>
    <property type="molecule type" value="Genomic_DNA"/>
</dbReference>
<dbReference type="GO" id="GO:0003700">
    <property type="term" value="F:DNA-binding transcription factor activity"/>
    <property type="evidence" value="ECO:0007669"/>
    <property type="project" value="TreeGrafter"/>
</dbReference>
<organism evidence="6 7">
    <name type="scientific">Rhodobacter aestuarii</name>
    <dbReference type="NCBI Taxonomy" id="453582"/>
    <lineage>
        <taxon>Bacteria</taxon>
        <taxon>Pseudomonadati</taxon>
        <taxon>Pseudomonadota</taxon>
        <taxon>Alphaproteobacteria</taxon>
        <taxon>Rhodobacterales</taxon>
        <taxon>Rhodobacter group</taxon>
        <taxon>Rhodobacter</taxon>
    </lineage>
</organism>
<name>A0A1N7J7N5_9RHOB</name>
<sequence length="220" mass="24062">MTHWIETSPALARLGAPERALLQDLNPMDVPKGAVLFRPGDAVQGFVLVLQGRVEVFLTGANGRELMLYAVEPGQTCVQTTLGLLGEADYTGEAIATTPSRIVLVPRPTFLRLMEDSPSFRALVFSSMAVRMEEVIRLMERVSFQSVESRLASWLLARAENSRVAATHAEIAAQIGSAREVVSRRLDAFARRGWVRTERGLVEICDAAALKRLDAVTEGA</sequence>
<keyword evidence="7" id="KW-1185">Reference proteome</keyword>
<proteinExistence type="predicted"/>
<dbReference type="SUPFAM" id="SSF51206">
    <property type="entry name" value="cAMP-binding domain-like"/>
    <property type="match status" value="1"/>
</dbReference>
<dbReference type="Gene3D" id="1.10.10.10">
    <property type="entry name" value="Winged helix-like DNA-binding domain superfamily/Winged helix DNA-binding domain"/>
    <property type="match status" value="1"/>
</dbReference>
<dbReference type="InterPro" id="IPR012318">
    <property type="entry name" value="HTH_CRP"/>
</dbReference>
<evidence type="ECO:0000256" key="2">
    <source>
        <dbReference type="ARBA" id="ARBA00023125"/>
    </source>
</evidence>
<evidence type="ECO:0000313" key="7">
    <source>
        <dbReference type="Proteomes" id="UP000186221"/>
    </source>
</evidence>
<evidence type="ECO:0000256" key="1">
    <source>
        <dbReference type="ARBA" id="ARBA00023015"/>
    </source>
</evidence>
<dbReference type="SUPFAM" id="SSF46785">
    <property type="entry name" value="Winged helix' DNA-binding domain"/>
    <property type="match status" value="1"/>
</dbReference>
<dbReference type="CDD" id="cd00038">
    <property type="entry name" value="CAP_ED"/>
    <property type="match status" value="1"/>
</dbReference>
<accession>A0A1N7J7N5</accession>
<dbReference type="Pfam" id="PF00027">
    <property type="entry name" value="cNMP_binding"/>
    <property type="match status" value="1"/>
</dbReference>
<keyword evidence="3" id="KW-0804">Transcription</keyword>
<dbReference type="AlphaFoldDB" id="A0A1N7J7N5"/>
<dbReference type="Pfam" id="PF13545">
    <property type="entry name" value="HTH_Crp_2"/>
    <property type="match status" value="1"/>
</dbReference>
<gene>
    <name evidence="6" type="ORF">SAMN05421580_101438</name>
</gene>
<dbReference type="STRING" id="453582.SAMN05421580_101438"/>
<feature type="domain" description="Cyclic nucleotide-binding" evidence="4">
    <location>
        <begin position="21"/>
        <end position="131"/>
    </location>
</feature>
<dbReference type="InterPro" id="IPR036388">
    <property type="entry name" value="WH-like_DNA-bd_sf"/>
</dbReference>
<dbReference type="InterPro" id="IPR018490">
    <property type="entry name" value="cNMP-bd_dom_sf"/>
</dbReference>
<reference evidence="7" key="1">
    <citation type="submission" date="2017-01" db="EMBL/GenBank/DDBJ databases">
        <authorList>
            <person name="Varghese N."/>
            <person name="Submissions S."/>
        </authorList>
    </citation>
    <scope>NUCLEOTIDE SEQUENCE [LARGE SCALE GENOMIC DNA]</scope>
    <source>
        <strain evidence="7">DSM 19945</strain>
    </source>
</reference>
<dbReference type="OrthoDB" id="9776746at2"/>
<dbReference type="PROSITE" id="PS50042">
    <property type="entry name" value="CNMP_BINDING_3"/>
    <property type="match status" value="1"/>
</dbReference>
<dbReference type="GO" id="GO:0005829">
    <property type="term" value="C:cytosol"/>
    <property type="evidence" value="ECO:0007669"/>
    <property type="project" value="TreeGrafter"/>
</dbReference>
<dbReference type="InterPro" id="IPR000595">
    <property type="entry name" value="cNMP-bd_dom"/>
</dbReference>